<evidence type="ECO:0000313" key="2">
    <source>
        <dbReference type="EMBL" id="ELK30367.1"/>
    </source>
</evidence>
<dbReference type="AlphaFoldDB" id="L5LWD7"/>
<feature type="region of interest" description="Disordered" evidence="1">
    <location>
        <begin position="1"/>
        <end position="40"/>
    </location>
</feature>
<dbReference type="EMBL" id="KB107104">
    <property type="protein sequence ID" value="ELK30367.1"/>
    <property type="molecule type" value="Genomic_DNA"/>
</dbReference>
<gene>
    <name evidence="2" type="ORF">MDA_GLEAN10010937</name>
</gene>
<sequence length="60" mass="6836">MTDGLSPVSDPSDLTFPRRNLDEAEEEADSDTNDTEKKAMPQQYFRILCNTNGMLLEKKQ</sequence>
<evidence type="ECO:0000256" key="1">
    <source>
        <dbReference type="SAM" id="MobiDB-lite"/>
    </source>
</evidence>
<name>L5LWD7_MYODS</name>
<dbReference type="Proteomes" id="UP000010556">
    <property type="component" value="Unassembled WGS sequence"/>
</dbReference>
<accession>L5LWD7</accession>
<evidence type="ECO:0000313" key="3">
    <source>
        <dbReference type="Proteomes" id="UP000010556"/>
    </source>
</evidence>
<feature type="compositionally biased region" description="Acidic residues" evidence="1">
    <location>
        <begin position="23"/>
        <end position="33"/>
    </location>
</feature>
<keyword evidence="3" id="KW-1185">Reference proteome</keyword>
<protein>
    <submittedName>
        <fullName evidence="2">Uncharacterized protein</fullName>
    </submittedName>
</protein>
<reference evidence="3" key="1">
    <citation type="journal article" date="2013" name="Science">
        <title>Comparative analysis of bat genomes provides insight into the evolution of flight and immunity.</title>
        <authorList>
            <person name="Zhang G."/>
            <person name="Cowled C."/>
            <person name="Shi Z."/>
            <person name="Huang Z."/>
            <person name="Bishop-Lilly K.A."/>
            <person name="Fang X."/>
            <person name="Wynne J.W."/>
            <person name="Xiong Z."/>
            <person name="Baker M.L."/>
            <person name="Zhao W."/>
            <person name="Tachedjian M."/>
            <person name="Zhu Y."/>
            <person name="Zhou P."/>
            <person name="Jiang X."/>
            <person name="Ng J."/>
            <person name="Yang L."/>
            <person name="Wu L."/>
            <person name="Xiao J."/>
            <person name="Feng Y."/>
            <person name="Chen Y."/>
            <person name="Sun X."/>
            <person name="Zhang Y."/>
            <person name="Marsh G.A."/>
            <person name="Crameri G."/>
            <person name="Broder C.C."/>
            <person name="Frey K.G."/>
            <person name="Wang L.F."/>
            <person name="Wang J."/>
        </authorList>
    </citation>
    <scope>NUCLEOTIDE SEQUENCE [LARGE SCALE GENOMIC DNA]</scope>
</reference>
<proteinExistence type="predicted"/>
<organism evidence="2 3">
    <name type="scientific">Myotis davidii</name>
    <name type="common">David's myotis</name>
    <dbReference type="NCBI Taxonomy" id="225400"/>
    <lineage>
        <taxon>Eukaryota</taxon>
        <taxon>Metazoa</taxon>
        <taxon>Chordata</taxon>
        <taxon>Craniata</taxon>
        <taxon>Vertebrata</taxon>
        <taxon>Euteleostomi</taxon>
        <taxon>Mammalia</taxon>
        <taxon>Eutheria</taxon>
        <taxon>Laurasiatheria</taxon>
        <taxon>Chiroptera</taxon>
        <taxon>Yangochiroptera</taxon>
        <taxon>Vespertilionidae</taxon>
        <taxon>Myotis</taxon>
    </lineage>
</organism>